<reference evidence="1" key="1">
    <citation type="submission" date="2018-10" db="EMBL/GenBank/DDBJ databases">
        <title>Effector identification in a new, highly contiguous assembly of the strawberry crown rot pathogen Phytophthora cactorum.</title>
        <authorList>
            <person name="Armitage A.D."/>
            <person name="Nellist C.F."/>
            <person name="Bates H."/>
            <person name="Vickerstaff R.J."/>
            <person name="Harrison R.J."/>
        </authorList>
    </citation>
    <scope>NUCLEOTIDE SEQUENCE</scope>
    <source>
        <strain evidence="1">P415</strain>
    </source>
</reference>
<evidence type="ECO:0000313" key="1">
    <source>
        <dbReference type="EMBL" id="KAG2944258.1"/>
    </source>
</evidence>
<protein>
    <submittedName>
        <fullName evidence="1">Uncharacterized protein</fullName>
    </submittedName>
</protein>
<dbReference type="EMBL" id="RCML01005118">
    <property type="protein sequence ID" value="KAG2944258.1"/>
    <property type="molecule type" value="Genomic_DNA"/>
</dbReference>
<dbReference type="Proteomes" id="UP000697107">
    <property type="component" value="Unassembled WGS sequence"/>
</dbReference>
<sequence length="17" mass="2027">YRERVPRGYAAFGLCRI</sequence>
<organism evidence="1 2">
    <name type="scientific">Phytophthora cactorum</name>
    <dbReference type="NCBI Taxonomy" id="29920"/>
    <lineage>
        <taxon>Eukaryota</taxon>
        <taxon>Sar</taxon>
        <taxon>Stramenopiles</taxon>
        <taxon>Oomycota</taxon>
        <taxon>Peronosporomycetes</taxon>
        <taxon>Peronosporales</taxon>
        <taxon>Peronosporaceae</taxon>
        <taxon>Phytophthora</taxon>
    </lineage>
</organism>
<dbReference type="AlphaFoldDB" id="A0A8T1DTL6"/>
<accession>A0A8T1DTL6</accession>
<evidence type="ECO:0000313" key="2">
    <source>
        <dbReference type="Proteomes" id="UP000697107"/>
    </source>
</evidence>
<name>A0A8T1DTL6_9STRA</name>
<proteinExistence type="predicted"/>
<feature type="non-terminal residue" evidence="1">
    <location>
        <position position="17"/>
    </location>
</feature>
<comment type="caution">
    <text evidence="1">The sequence shown here is derived from an EMBL/GenBank/DDBJ whole genome shotgun (WGS) entry which is preliminary data.</text>
</comment>
<gene>
    <name evidence="1" type="ORF">PC118_g25828</name>
</gene>